<evidence type="ECO:0000256" key="1">
    <source>
        <dbReference type="PROSITE-ProRule" id="PRU10141"/>
    </source>
</evidence>
<dbReference type="Pfam" id="PF07714">
    <property type="entry name" value="PK_Tyr_Ser-Thr"/>
    <property type="match status" value="1"/>
</dbReference>
<dbReference type="EMBL" id="AUPC02000238">
    <property type="protein sequence ID" value="POG64527.1"/>
    <property type="molecule type" value="Genomic_DNA"/>
</dbReference>
<evidence type="ECO:0000259" key="2">
    <source>
        <dbReference type="PROSITE" id="PS50011"/>
    </source>
</evidence>
<keyword evidence="1" id="KW-0067">ATP-binding</keyword>
<dbReference type="InterPro" id="IPR011990">
    <property type="entry name" value="TPR-like_helical_dom_sf"/>
</dbReference>
<sequence length="630" mass="72076">MSNNPELKVIGYSNEWINWIEESIVKKQIKYYDHKDFNNIKEIGLGNFGRVYRSNWKNSHSFLALKSFINFDIIAKEIVNELKLQREVDFHENIIHFYGITTEIQSDDSKKYLLVMEYADSGTLRNYLSERFENLTWNNKLNLAFQLAVAISCLHDKEIMHHDLHSNNILVHKNTIKLADFGLSKRIKGLLKSNLFEMVAYVDPQIFNRNSDSNDSMKVYSLNKKSDVYSIGILLWEISSGKPPFCKESYDIGLAMEILQGLREKPITNTPDDYMKLYTDCWNNDPDDRPIINQVIATLDAIILKENIQVSSIQQNIINNPLHQIIQNFSDVNMKEIEPSISSNLITNDYEILIIEIIIFLQDVEVVRKKREVINYLNENNLTSREIYDWLLNNQDNSDSVFLLGVFNHVGIEINVDEQKAFELYQSAANTGHVPGIINLGFCYNNGIGTSIDNQKAFELYQKAANLGNSCGINFLGYCYQEGIGTSIDYKKAFELFQESANLGSVFGICGLGCCYDHGIGTSIDKKKALELYQKGANLGNIYGIASLGYFYEKGIETNVNVQKAFELYEKAANLEDSFSQYCLAFMYEYGKGVEKNINQAIYWYKKCAEQGDITGYINNILTSNKVTIK</sequence>
<dbReference type="PRINTS" id="PR00109">
    <property type="entry name" value="TYRKINASE"/>
</dbReference>
<dbReference type="InterPro" id="IPR017441">
    <property type="entry name" value="Protein_kinase_ATP_BS"/>
</dbReference>
<name>A0A2P4PGP8_RHIID</name>
<dbReference type="PROSITE" id="PS50011">
    <property type="entry name" value="PROTEIN_KINASE_DOM"/>
    <property type="match status" value="1"/>
</dbReference>
<feature type="binding site" evidence="1">
    <location>
        <position position="76"/>
    </location>
    <ligand>
        <name>ATP</name>
        <dbReference type="ChEBI" id="CHEBI:30616"/>
    </ligand>
</feature>
<gene>
    <name evidence="3" type="ORF">GLOIN_2v1881266</name>
</gene>
<organism evidence="3 4">
    <name type="scientific">Rhizophagus irregularis (strain DAOM 181602 / DAOM 197198 / MUCL 43194)</name>
    <name type="common">Arbuscular mycorrhizal fungus</name>
    <name type="synonym">Glomus intraradices</name>
    <dbReference type="NCBI Taxonomy" id="747089"/>
    <lineage>
        <taxon>Eukaryota</taxon>
        <taxon>Fungi</taxon>
        <taxon>Fungi incertae sedis</taxon>
        <taxon>Mucoromycota</taxon>
        <taxon>Glomeromycotina</taxon>
        <taxon>Glomeromycetes</taxon>
        <taxon>Glomerales</taxon>
        <taxon>Glomeraceae</taxon>
        <taxon>Rhizophagus</taxon>
    </lineage>
</organism>
<dbReference type="GO" id="GO:0005524">
    <property type="term" value="F:ATP binding"/>
    <property type="evidence" value="ECO:0007669"/>
    <property type="project" value="UniProtKB-UniRule"/>
</dbReference>
<dbReference type="InterPro" id="IPR052945">
    <property type="entry name" value="Mitotic_Regulator"/>
</dbReference>
<evidence type="ECO:0000313" key="4">
    <source>
        <dbReference type="Proteomes" id="UP000018888"/>
    </source>
</evidence>
<proteinExistence type="predicted"/>
<accession>A0A2P4PGP8</accession>
<protein>
    <submittedName>
        <fullName evidence="3">Kinase-like domain-containing protein</fullName>
    </submittedName>
</protein>
<dbReference type="Gene3D" id="1.25.40.10">
    <property type="entry name" value="Tetratricopeptide repeat domain"/>
    <property type="match status" value="1"/>
</dbReference>
<dbReference type="InterPro" id="IPR011009">
    <property type="entry name" value="Kinase-like_dom_sf"/>
</dbReference>
<reference evidence="3 4" key="2">
    <citation type="journal article" date="2018" name="New Phytol.">
        <title>High intraspecific genome diversity in the model arbuscular mycorrhizal symbiont Rhizophagus irregularis.</title>
        <authorList>
            <person name="Chen E.C.H."/>
            <person name="Morin E."/>
            <person name="Beaudet D."/>
            <person name="Noel J."/>
            <person name="Yildirir G."/>
            <person name="Ndikumana S."/>
            <person name="Charron P."/>
            <person name="St-Onge C."/>
            <person name="Giorgi J."/>
            <person name="Kruger M."/>
            <person name="Marton T."/>
            <person name="Ropars J."/>
            <person name="Grigoriev I.V."/>
            <person name="Hainaut M."/>
            <person name="Henrissat B."/>
            <person name="Roux C."/>
            <person name="Martin F."/>
            <person name="Corradi N."/>
        </authorList>
    </citation>
    <scope>NUCLEOTIDE SEQUENCE [LARGE SCALE GENOMIC DNA]</scope>
    <source>
        <strain evidence="3 4">DAOM 197198</strain>
    </source>
</reference>
<keyword evidence="1" id="KW-0547">Nucleotide-binding</keyword>
<evidence type="ECO:0000313" key="3">
    <source>
        <dbReference type="EMBL" id="POG64527.1"/>
    </source>
</evidence>
<dbReference type="VEuPathDB" id="FungiDB:RhiirFUN_021660"/>
<dbReference type="Pfam" id="PF08238">
    <property type="entry name" value="Sel1"/>
    <property type="match status" value="6"/>
</dbReference>
<reference evidence="3 4" key="1">
    <citation type="journal article" date="2013" name="Proc. Natl. Acad. Sci. U.S.A.">
        <title>Genome of an arbuscular mycorrhizal fungus provides insight into the oldest plant symbiosis.</title>
        <authorList>
            <person name="Tisserant E."/>
            <person name="Malbreil M."/>
            <person name="Kuo A."/>
            <person name="Kohler A."/>
            <person name="Symeonidi A."/>
            <person name="Balestrini R."/>
            <person name="Charron P."/>
            <person name="Duensing N."/>
            <person name="Frei Dit Frey N."/>
            <person name="Gianinazzi-Pearson V."/>
            <person name="Gilbert L.B."/>
            <person name="Handa Y."/>
            <person name="Herr J.R."/>
            <person name="Hijri M."/>
            <person name="Koul R."/>
            <person name="Kawaguchi M."/>
            <person name="Krajinski F."/>
            <person name="Lammers P.J."/>
            <person name="Masclaux F.G."/>
            <person name="Murat C."/>
            <person name="Morin E."/>
            <person name="Ndikumana S."/>
            <person name="Pagni M."/>
            <person name="Petitpierre D."/>
            <person name="Requena N."/>
            <person name="Rosikiewicz P."/>
            <person name="Riley R."/>
            <person name="Saito K."/>
            <person name="San Clemente H."/>
            <person name="Shapiro H."/>
            <person name="van Tuinen D."/>
            <person name="Becard G."/>
            <person name="Bonfante P."/>
            <person name="Paszkowski U."/>
            <person name="Shachar-Hill Y.Y."/>
            <person name="Tuskan G.A."/>
            <person name="Young P.W."/>
            <person name="Sanders I.R."/>
            <person name="Henrissat B."/>
            <person name="Rensing S.A."/>
            <person name="Grigoriev I.V."/>
            <person name="Corradi N."/>
            <person name="Roux C."/>
            <person name="Martin F."/>
        </authorList>
    </citation>
    <scope>NUCLEOTIDE SEQUENCE [LARGE SCALE GENOMIC DNA]</scope>
    <source>
        <strain evidence="3 4">DAOM 197198</strain>
    </source>
</reference>
<dbReference type="InterPro" id="IPR000719">
    <property type="entry name" value="Prot_kinase_dom"/>
</dbReference>
<feature type="domain" description="Protein kinase" evidence="2">
    <location>
        <begin position="37"/>
        <end position="303"/>
    </location>
</feature>
<dbReference type="GO" id="GO:0004672">
    <property type="term" value="F:protein kinase activity"/>
    <property type="evidence" value="ECO:0007669"/>
    <property type="project" value="InterPro"/>
</dbReference>
<dbReference type="Gene3D" id="1.10.510.10">
    <property type="entry name" value="Transferase(Phosphotransferase) domain 1"/>
    <property type="match status" value="1"/>
</dbReference>
<keyword evidence="4" id="KW-1185">Reference proteome</keyword>
<dbReference type="SUPFAM" id="SSF56112">
    <property type="entry name" value="Protein kinase-like (PK-like)"/>
    <property type="match status" value="1"/>
</dbReference>
<dbReference type="InterPro" id="IPR001245">
    <property type="entry name" value="Ser-Thr/Tyr_kinase_cat_dom"/>
</dbReference>
<dbReference type="SMART" id="SM00671">
    <property type="entry name" value="SEL1"/>
    <property type="match status" value="6"/>
</dbReference>
<dbReference type="PROSITE" id="PS00107">
    <property type="entry name" value="PROTEIN_KINASE_ATP"/>
    <property type="match status" value="1"/>
</dbReference>
<dbReference type="AlphaFoldDB" id="A0A2P4PGP8"/>
<dbReference type="InterPro" id="IPR006597">
    <property type="entry name" value="Sel1-like"/>
</dbReference>
<comment type="caution">
    <text evidence="3">The sequence shown here is derived from an EMBL/GenBank/DDBJ whole genome shotgun (WGS) entry which is preliminary data.</text>
</comment>
<dbReference type="PANTHER" id="PTHR43628">
    <property type="entry name" value="ACTIVATOR OF C KINASE PROTEIN 1-RELATED"/>
    <property type="match status" value="1"/>
</dbReference>
<dbReference type="PANTHER" id="PTHR43628:SF1">
    <property type="entry name" value="CHITIN SYNTHASE REGULATORY FACTOR 2-RELATED"/>
    <property type="match status" value="1"/>
</dbReference>
<dbReference type="Proteomes" id="UP000018888">
    <property type="component" value="Unassembled WGS sequence"/>
</dbReference>
<dbReference type="SUPFAM" id="SSF81901">
    <property type="entry name" value="HCP-like"/>
    <property type="match status" value="1"/>
</dbReference>